<organism evidence="1 2">
    <name type="scientific">Pocillopora meandrina</name>
    <dbReference type="NCBI Taxonomy" id="46732"/>
    <lineage>
        <taxon>Eukaryota</taxon>
        <taxon>Metazoa</taxon>
        <taxon>Cnidaria</taxon>
        <taxon>Anthozoa</taxon>
        <taxon>Hexacorallia</taxon>
        <taxon>Scleractinia</taxon>
        <taxon>Astrocoeniina</taxon>
        <taxon>Pocilloporidae</taxon>
        <taxon>Pocillopora</taxon>
    </lineage>
</organism>
<dbReference type="InterPro" id="IPR027417">
    <property type="entry name" value="P-loop_NTPase"/>
</dbReference>
<comment type="caution">
    <text evidence="1">The sequence shown here is derived from an EMBL/GenBank/DDBJ whole genome shotgun (WGS) entry which is preliminary data.</text>
</comment>
<dbReference type="EMBL" id="CALNXJ010000052">
    <property type="protein sequence ID" value="CAH3153051.1"/>
    <property type="molecule type" value="Genomic_DNA"/>
</dbReference>
<name>A0AAU9XNQ9_9CNID</name>
<dbReference type="SUPFAM" id="SSF52540">
    <property type="entry name" value="P-loop containing nucleoside triphosphate hydrolases"/>
    <property type="match status" value="1"/>
</dbReference>
<gene>
    <name evidence="1" type="ORF">PMEA_00026943</name>
</gene>
<reference evidence="1 2" key="1">
    <citation type="submission" date="2022-05" db="EMBL/GenBank/DDBJ databases">
        <authorList>
            <consortium name="Genoscope - CEA"/>
            <person name="William W."/>
        </authorList>
    </citation>
    <scope>NUCLEOTIDE SEQUENCE [LARGE SCALE GENOMIC DNA]</scope>
</reference>
<dbReference type="AlphaFoldDB" id="A0AAU9XNQ9"/>
<proteinExistence type="predicted"/>
<dbReference type="PANTHER" id="PTHR23122">
    <property type="entry name" value="MEMBRANE-ASSOCIATED GUANYLATE KINASE MAGUK"/>
    <property type="match status" value="1"/>
</dbReference>
<evidence type="ECO:0000313" key="1">
    <source>
        <dbReference type="EMBL" id="CAH3153051.1"/>
    </source>
</evidence>
<dbReference type="InterPro" id="IPR050716">
    <property type="entry name" value="MAGUK"/>
</dbReference>
<evidence type="ECO:0000313" key="2">
    <source>
        <dbReference type="Proteomes" id="UP001159428"/>
    </source>
</evidence>
<dbReference type="Gene3D" id="3.40.50.300">
    <property type="entry name" value="P-loop containing nucleotide triphosphate hydrolases"/>
    <property type="match status" value="1"/>
</dbReference>
<dbReference type="Proteomes" id="UP001159428">
    <property type="component" value="Unassembled WGS sequence"/>
</dbReference>
<sequence length="102" mass="12155">MEFKPYCVFVKLPPLKEPRTSRLKVQTKKKKASDKSSIRTFSEEELQEIISNSRMLEETYGRFFYLTVENKDIEEASVSIVDTFENLEQEEQWVPLDWTQQN</sequence>
<accession>A0AAU9XNQ9</accession>
<protein>
    <submittedName>
        <fullName evidence="1">Uncharacterized protein</fullName>
    </submittedName>
</protein>
<keyword evidence="2" id="KW-1185">Reference proteome</keyword>